<comment type="caution">
    <text evidence="12">The sequence shown here is derived from an EMBL/GenBank/DDBJ whole genome shotgun (WGS) entry which is preliminary data.</text>
</comment>
<feature type="active site" evidence="9">
    <location>
        <position position="344"/>
    </location>
</feature>
<keyword evidence="5 9" id="KW-0443">Lipid metabolism</keyword>
<feature type="domain" description="PLD phosphodiesterase" evidence="11">
    <location>
        <begin position="332"/>
        <end position="359"/>
    </location>
</feature>
<comment type="function">
    <text evidence="9">Catalyzes the phosphatidyl group transfer from one phosphatidylglycerol molecule to another to form cardiolipin (CL) (diphosphatidylglycerol) and glycerol.</text>
</comment>
<dbReference type="CDD" id="cd09110">
    <property type="entry name" value="PLDc_CLS_1"/>
    <property type="match status" value="1"/>
</dbReference>
<evidence type="ECO:0000256" key="10">
    <source>
        <dbReference type="SAM" id="MobiDB-lite"/>
    </source>
</evidence>
<dbReference type="InterPro" id="IPR030872">
    <property type="entry name" value="Cardiolipin_synth_ClsB"/>
</dbReference>
<feature type="active site" evidence="9">
    <location>
        <position position="339"/>
    </location>
</feature>
<dbReference type="PANTHER" id="PTHR21248:SF23">
    <property type="entry name" value="CARDIOLIPIN SYNTHASE B"/>
    <property type="match status" value="1"/>
</dbReference>
<proteinExistence type="inferred from homology"/>
<protein>
    <recommendedName>
        <fullName evidence="9">Cardiolipin synthase B</fullName>
        <shortName evidence="9">CL synthase</shortName>
        <ecNumber evidence="9">2.7.8.-</ecNumber>
    </recommendedName>
</protein>
<gene>
    <name evidence="9" type="primary">clsB</name>
    <name evidence="12" type="ORF">ISF6_2761</name>
</gene>
<keyword evidence="3 9" id="KW-0808">Transferase</keyword>
<evidence type="ECO:0000256" key="8">
    <source>
        <dbReference type="ARBA" id="ARBA00023264"/>
    </source>
</evidence>
<dbReference type="CDD" id="cd09159">
    <property type="entry name" value="PLDc_ybhO_like_2"/>
    <property type="match status" value="1"/>
</dbReference>
<dbReference type="EMBL" id="BBYR01000039">
    <property type="protein sequence ID" value="GAP36921.1"/>
    <property type="molecule type" value="Genomic_DNA"/>
</dbReference>
<reference evidence="12 13" key="2">
    <citation type="journal article" date="2016" name="Science">
        <title>A bacterium that degrades and assimilates poly(ethylene terephthalate).</title>
        <authorList>
            <person name="Yoshida S."/>
            <person name="Hiraga K."/>
            <person name="Takehana T."/>
            <person name="Taniguchi I."/>
            <person name="Yamaji H."/>
            <person name="Maeda Y."/>
            <person name="Toyohara K."/>
            <person name="Miyamoto K."/>
            <person name="Kimura Y."/>
            <person name="Oda K."/>
        </authorList>
    </citation>
    <scope>NUCLEOTIDE SEQUENCE [LARGE SCALE GENOMIC DNA]</scope>
    <source>
        <strain evidence="13">NBRC 110686 / TISTR 2288 / 201-F6</strain>
    </source>
</reference>
<feature type="active site" evidence="9">
    <location>
        <position position="167"/>
    </location>
</feature>
<dbReference type="SMART" id="SM00155">
    <property type="entry name" value="PLDc"/>
    <property type="match status" value="2"/>
</dbReference>
<keyword evidence="6 9" id="KW-0472">Membrane</keyword>
<dbReference type="AlphaFoldDB" id="A0A0K8P2R5"/>
<dbReference type="Proteomes" id="UP000037660">
    <property type="component" value="Unassembled WGS sequence"/>
</dbReference>
<feature type="active site" evidence="9">
    <location>
        <position position="160"/>
    </location>
</feature>
<keyword evidence="8 9" id="KW-1208">Phospholipid metabolism</keyword>
<comment type="catalytic activity">
    <reaction evidence="9">
        <text>2 a 1,2-diacyl-sn-glycero-3-phospho-(1'-sn-glycerol) = a cardiolipin + glycerol</text>
        <dbReference type="Rhea" id="RHEA:31451"/>
        <dbReference type="ChEBI" id="CHEBI:17754"/>
        <dbReference type="ChEBI" id="CHEBI:62237"/>
        <dbReference type="ChEBI" id="CHEBI:64716"/>
    </reaction>
</comment>
<dbReference type="SUPFAM" id="SSF56024">
    <property type="entry name" value="Phospholipase D/nuclease"/>
    <property type="match status" value="2"/>
</dbReference>
<accession>A0A0K8P2R5</accession>
<reference evidence="13" key="1">
    <citation type="submission" date="2015-07" db="EMBL/GenBank/DDBJ databases">
        <title>Discovery of a poly(ethylene terephthalate assimilation.</title>
        <authorList>
            <person name="Yoshida S."/>
            <person name="Hiraga K."/>
            <person name="Takehana T."/>
            <person name="Taniguchi I."/>
            <person name="Yamaji H."/>
            <person name="Maeda Y."/>
            <person name="Toyohara K."/>
            <person name="Miyamoto K."/>
            <person name="Kimura Y."/>
            <person name="Oda K."/>
        </authorList>
    </citation>
    <scope>NUCLEOTIDE SEQUENCE [LARGE SCALE GENOMIC DNA]</scope>
    <source>
        <strain evidence="13">NBRC 110686 / TISTR 2288 / 201-F6</strain>
    </source>
</reference>
<dbReference type="HAMAP" id="MF_01917">
    <property type="entry name" value="Cardiolipin_synth_ClsB"/>
    <property type="match status" value="1"/>
</dbReference>
<evidence type="ECO:0000256" key="5">
    <source>
        <dbReference type="ARBA" id="ARBA00023098"/>
    </source>
</evidence>
<dbReference type="PANTHER" id="PTHR21248">
    <property type="entry name" value="CARDIOLIPIN SYNTHASE"/>
    <property type="match status" value="1"/>
</dbReference>
<dbReference type="RefSeq" id="WP_231638151.1">
    <property type="nucleotide sequence ID" value="NZ_BBYR01000039.1"/>
</dbReference>
<dbReference type="InterPro" id="IPR001736">
    <property type="entry name" value="PLipase_D/transphosphatidylase"/>
</dbReference>
<keyword evidence="4" id="KW-0677">Repeat</keyword>
<dbReference type="GO" id="GO:0005886">
    <property type="term" value="C:plasma membrane"/>
    <property type="evidence" value="ECO:0007669"/>
    <property type="project" value="UniProtKB-SubCell"/>
</dbReference>
<dbReference type="GO" id="GO:0032049">
    <property type="term" value="P:cardiolipin biosynthetic process"/>
    <property type="evidence" value="ECO:0007669"/>
    <property type="project" value="InterPro"/>
</dbReference>
<feature type="active site" evidence="9">
    <location>
        <position position="162"/>
    </location>
</feature>
<dbReference type="NCBIfam" id="NF008427">
    <property type="entry name" value="PRK11263.1"/>
    <property type="match status" value="1"/>
</dbReference>
<keyword evidence="7 9" id="KW-0594">Phospholipid biosynthesis</keyword>
<comment type="subcellular location">
    <subcellularLocation>
        <location evidence="9">Cell membrane</location>
        <topology evidence="9">Peripheral membrane protein</topology>
    </subcellularLocation>
</comment>
<keyword evidence="1 9" id="KW-1003">Cell membrane</keyword>
<evidence type="ECO:0000256" key="2">
    <source>
        <dbReference type="ARBA" id="ARBA00022516"/>
    </source>
</evidence>
<name>A0A0K8P2R5_PISS1</name>
<sequence>MTPPQGMSQAGAAPERSAAGRPLRRAWEAWRRRRQGPAAVDGSPDFLNSARWLGGHRITLLENGEAFFPRVFEAIEAARDEVLIETFILFDDKVGRGLQAALLAAAGRGVRVALTVDGYGSPDLPPDFVDPLTAAGVRFLAYDPAPRLFGWRPNMLRRLHRKLVVIDGERAFVGGINYSADHLADFGPQAKQDYAIEVEGPLVATIHHFLRAAQRVAEPSRRWLRRTPASPAPAPAGSAEAMFVTRDNRDHASDIERHYRAAIRAARRRVVIANAYFFPGYRLIRELRRAARRGVEVILILQGEPDMPIVRTAASTLYDHLLRAGVRIFEYCERPLHGKVAVIDGVWSTVGSSNLDPLSLSLNLEANVMVRDPAFAAQLEARLDHLMQHACREIDAAALAPSGAWSVIRNTLVFHFLRHFPRWAPRLPTLVPHDAVPIAWAASAAGTAAATAAGTTAAAAAAASPGAEHHREALG</sequence>
<comment type="similarity">
    <text evidence="9">Belongs to the phospholipase D family. Cardiolipin synthase subfamily. ClsB sub-subfamily.</text>
</comment>
<evidence type="ECO:0000256" key="9">
    <source>
        <dbReference type="HAMAP-Rule" id="MF_01917"/>
    </source>
</evidence>
<evidence type="ECO:0000256" key="6">
    <source>
        <dbReference type="ARBA" id="ARBA00023136"/>
    </source>
</evidence>
<evidence type="ECO:0000256" key="7">
    <source>
        <dbReference type="ARBA" id="ARBA00023209"/>
    </source>
</evidence>
<evidence type="ECO:0000313" key="13">
    <source>
        <dbReference type="Proteomes" id="UP000037660"/>
    </source>
</evidence>
<dbReference type="STRING" id="1547922.ISF6_2761"/>
<feature type="domain" description="PLD phosphodiesterase" evidence="11">
    <location>
        <begin position="155"/>
        <end position="182"/>
    </location>
</feature>
<evidence type="ECO:0000259" key="11">
    <source>
        <dbReference type="PROSITE" id="PS50035"/>
    </source>
</evidence>
<feature type="region of interest" description="Disordered" evidence="10">
    <location>
        <begin position="1"/>
        <end position="22"/>
    </location>
</feature>
<dbReference type="EC" id="2.7.8.-" evidence="9"/>
<dbReference type="InterPro" id="IPR025202">
    <property type="entry name" value="PLD-like_dom"/>
</dbReference>
<evidence type="ECO:0000313" key="12">
    <source>
        <dbReference type="EMBL" id="GAP36921.1"/>
    </source>
</evidence>
<evidence type="ECO:0000256" key="1">
    <source>
        <dbReference type="ARBA" id="ARBA00022475"/>
    </source>
</evidence>
<dbReference type="Gene3D" id="3.30.870.10">
    <property type="entry name" value="Endonuclease Chain A"/>
    <property type="match status" value="2"/>
</dbReference>
<keyword evidence="13" id="KW-1185">Reference proteome</keyword>
<evidence type="ECO:0000256" key="4">
    <source>
        <dbReference type="ARBA" id="ARBA00022737"/>
    </source>
</evidence>
<dbReference type="GO" id="GO:0008808">
    <property type="term" value="F:cardiolipin synthase activity"/>
    <property type="evidence" value="ECO:0007669"/>
    <property type="project" value="InterPro"/>
</dbReference>
<keyword evidence="2 9" id="KW-0444">Lipid biosynthesis</keyword>
<dbReference type="Pfam" id="PF13091">
    <property type="entry name" value="PLDc_2"/>
    <property type="match status" value="2"/>
</dbReference>
<dbReference type="PROSITE" id="PS50035">
    <property type="entry name" value="PLD"/>
    <property type="match status" value="2"/>
</dbReference>
<organism evidence="12 13">
    <name type="scientific">Piscinibacter sakaiensis</name>
    <name type="common">Ideonella sakaiensis</name>
    <dbReference type="NCBI Taxonomy" id="1547922"/>
    <lineage>
        <taxon>Bacteria</taxon>
        <taxon>Pseudomonadati</taxon>
        <taxon>Pseudomonadota</taxon>
        <taxon>Betaproteobacteria</taxon>
        <taxon>Burkholderiales</taxon>
        <taxon>Sphaerotilaceae</taxon>
        <taxon>Piscinibacter</taxon>
    </lineage>
</organism>
<feature type="active site" evidence="9">
    <location>
        <position position="337"/>
    </location>
</feature>
<evidence type="ECO:0000256" key="3">
    <source>
        <dbReference type="ARBA" id="ARBA00022679"/>
    </source>
</evidence>